<protein>
    <submittedName>
        <fullName evidence="2">Aste57867_23450 protein</fullName>
    </submittedName>
</protein>
<dbReference type="Proteomes" id="UP000332933">
    <property type="component" value="Unassembled WGS sequence"/>
</dbReference>
<evidence type="ECO:0000313" key="2">
    <source>
        <dbReference type="EMBL" id="VFU00096.1"/>
    </source>
</evidence>
<organism evidence="2 3">
    <name type="scientific">Aphanomyces stellatus</name>
    <dbReference type="NCBI Taxonomy" id="120398"/>
    <lineage>
        <taxon>Eukaryota</taxon>
        <taxon>Sar</taxon>
        <taxon>Stramenopiles</taxon>
        <taxon>Oomycota</taxon>
        <taxon>Saprolegniomycetes</taxon>
        <taxon>Saprolegniales</taxon>
        <taxon>Verrucalvaceae</taxon>
        <taxon>Aphanomyces</taxon>
    </lineage>
</organism>
<dbReference type="OrthoDB" id="90455at2759"/>
<reference evidence="1" key="2">
    <citation type="submission" date="2019-06" db="EMBL/GenBank/DDBJ databases">
        <title>Genomics analysis of Aphanomyces spp. identifies a new class of oomycete effector associated with host adaptation.</title>
        <authorList>
            <person name="Gaulin E."/>
        </authorList>
    </citation>
    <scope>NUCLEOTIDE SEQUENCE</scope>
    <source>
        <strain evidence="1">CBS 578.67</strain>
    </source>
</reference>
<keyword evidence="3" id="KW-1185">Reference proteome</keyword>
<dbReference type="EMBL" id="CAADRA010007297">
    <property type="protein sequence ID" value="VFU00096.1"/>
    <property type="molecule type" value="Genomic_DNA"/>
</dbReference>
<proteinExistence type="predicted"/>
<sequence length="142" mass="16639">MLDRKDRIISTKCNGKVATLGGQGRRQKIPSAGEMHQFMLDVLHAEHFLTHIHMITFMKQHHMEWLESYLKSKKNDECAYHSLLRLCQRFTARCRFLQRVPCLTEVPREDIIETRDNFAAAFWDKFRDFADGGIINVDKTSV</sequence>
<evidence type="ECO:0000313" key="1">
    <source>
        <dbReference type="EMBL" id="KAF0684579.1"/>
    </source>
</evidence>
<reference evidence="2 3" key="1">
    <citation type="submission" date="2019-03" db="EMBL/GenBank/DDBJ databases">
        <authorList>
            <person name="Gaulin E."/>
            <person name="Dumas B."/>
        </authorList>
    </citation>
    <scope>NUCLEOTIDE SEQUENCE [LARGE SCALE GENOMIC DNA]</scope>
    <source>
        <strain evidence="2">CBS 568.67</strain>
    </source>
</reference>
<name>A0A485LNS2_9STRA</name>
<dbReference type="AlphaFoldDB" id="A0A485LNS2"/>
<gene>
    <name evidence="2" type="primary">Aste57867_23450</name>
    <name evidence="1" type="ORF">As57867_023379</name>
    <name evidence="2" type="ORF">ASTE57867_23450</name>
</gene>
<evidence type="ECO:0000313" key="3">
    <source>
        <dbReference type="Proteomes" id="UP000332933"/>
    </source>
</evidence>
<accession>A0A485LNS2</accession>
<dbReference type="EMBL" id="VJMH01007271">
    <property type="protein sequence ID" value="KAF0684579.1"/>
    <property type="molecule type" value="Genomic_DNA"/>
</dbReference>